<dbReference type="AlphaFoldDB" id="A0AAV9KGZ8"/>
<proteinExistence type="inferred from homology"/>
<evidence type="ECO:0000256" key="4">
    <source>
        <dbReference type="ARBA" id="ARBA00022729"/>
    </source>
</evidence>
<accession>A0AAV9KGZ8</accession>
<keyword evidence="4 6" id="KW-0732">Signal</keyword>
<protein>
    <submittedName>
        <fullName evidence="7">Uncharacterized protein</fullName>
    </submittedName>
</protein>
<evidence type="ECO:0000313" key="8">
    <source>
        <dbReference type="Proteomes" id="UP001311915"/>
    </source>
</evidence>
<sequence>MSTSHFILSLFVLISFINVCFASRKLTALVEQTQLLQYHKGALLSGKISVNLIWYGKFKPSQRAIVSDFITFLSSSTPSKTNPSVAQWWKTTEKYYHLANSKNTFSLSLGKQVLIENYSLGKSLTQKQIVQLAPKGEQKDAINVVLTASDVAVDGFCVNRCGSGTHGASKGACLAAAPAHSPSPISDHRPPPLGAPNKRCGVDGMVINLAIRSCICLPPAISWRLLWDKLQVQATMHMVQM</sequence>
<dbReference type="Proteomes" id="UP001311915">
    <property type="component" value="Unassembled WGS sequence"/>
</dbReference>
<name>A0AAV9KGZ8_9SOLN</name>
<organism evidence="7 8">
    <name type="scientific">Solanum pinnatisectum</name>
    <name type="common">tansyleaf nightshade</name>
    <dbReference type="NCBI Taxonomy" id="50273"/>
    <lineage>
        <taxon>Eukaryota</taxon>
        <taxon>Viridiplantae</taxon>
        <taxon>Streptophyta</taxon>
        <taxon>Embryophyta</taxon>
        <taxon>Tracheophyta</taxon>
        <taxon>Spermatophyta</taxon>
        <taxon>Magnoliopsida</taxon>
        <taxon>eudicotyledons</taxon>
        <taxon>Gunneridae</taxon>
        <taxon>Pentapetalae</taxon>
        <taxon>asterids</taxon>
        <taxon>lamiids</taxon>
        <taxon>Solanales</taxon>
        <taxon>Solanaceae</taxon>
        <taxon>Solanoideae</taxon>
        <taxon>Solaneae</taxon>
        <taxon>Solanum</taxon>
    </lineage>
</organism>
<keyword evidence="8" id="KW-1185">Reference proteome</keyword>
<feature type="signal peptide" evidence="6">
    <location>
        <begin position="1"/>
        <end position="22"/>
    </location>
</feature>
<comment type="subcellular location">
    <subcellularLocation>
        <location evidence="1">Secreted</location>
        <location evidence="1">Extracellular space</location>
        <location evidence="1">Apoplast</location>
    </subcellularLocation>
</comment>
<evidence type="ECO:0000313" key="7">
    <source>
        <dbReference type="EMBL" id="KAK4712544.1"/>
    </source>
</evidence>
<comment type="similarity">
    <text evidence="5">Belongs to the EXORDIUM family.</text>
</comment>
<reference evidence="7 8" key="1">
    <citation type="submission" date="2023-10" db="EMBL/GenBank/DDBJ databases">
        <title>Genome-Wide Identification Analysis in wild type Solanum Pinnatisectum Reveals Some Genes Defensing Phytophthora Infestans.</title>
        <authorList>
            <person name="Sun C."/>
        </authorList>
    </citation>
    <scope>NUCLEOTIDE SEQUENCE [LARGE SCALE GENOMIC DNA]</scope>
    <source>
        <strain evidence="7">LQN</strain>
        <tissue evidence="7">Leaf</tissue>
    </source>
</reference>
<dbReference type="PANTHER" id="PTHR31279:SF70">
    <property type="entry name" value="PHI-1 PROTEIN"/>
    <property type="match status" value="1"/>
</dbReference>
<evidence type="ECO:0000256" key="6">
    <source>
        <dbReference type="SAM" id="SignalP"/>
    </source>
</evidence>
<evidence type="ECO:0000256" key="5">
    <source>
        <dbReference type="ARBA" id="ARBA00023591"/>
    </source>
</evidence>
<evidence type="ECO:0000256" key="1">
    <source>
        <dbReference type="ARBA" id="ARBA00004271"/>
    </source>
</evidence>
<keyword evidence="2" id="KW-0052">Apoplast</keyword>
<dbReference type="PANTHER" id="PTHR31279">
    <property type="entry name" value="PROTEIN EXORDIUM-LIKE 5"/>
    <property type="match status" value="1"/>
</dbReference>
<dbReference type="GO" id="GO:0048046">
    <property type="term" value="C:apoplast"/>
    <property type="evidence" value="ECO:0007669"/>
    <property type="project" value="UniProtKB-SubCell"/>
</dbReference>
<comment type="caution">
    <text evidence="7">The sequence shown here is derived from an EMBL/GenBank/DDBJ whole genome shotgun (WGS) entry which is preliminary data.</text>
</comment>
<keyword evidence="3" id="KW-0964">Secreted</keyword>
<dbReference type="EMBL" id="JAWPEI010000011">
    <property type="protein sequence ID" value="KAK4712544.1"/>
    <property type="molecule type" value="Genomic_DNA"/>
</dbReference>
<dbReference type="InterPro" id="IPR006766">
    <property type="entry name" value="EXORDIUM-like"/>
</dbReference>
<gene>
    <name evidence="7" type="ORF">R3W88_007057</name>
</gene>
<feature type="chain" id="PRO_5043474308" evidence="6">
    <location>
        <begin position="23"/>
        <end position="241"/>
    </location>
</feature>
<evidence type="ECO:0000256" key="2">
    <source>
        <dbReference type="ARBA" id="ARBA00022523"/>
    </source>
</evidence>
<dbReference type="Pfam" id="PF04674">
    <property type="entry name" value="Phi_1"/>
    <property type="match status" value="1"/>
</dbReference>
<evidence type="ECO:0000256" key="3">
    <source>
        <dbReference type="ARBA" id="ARBA00022525"/>
    </source>
</evidence>